<dbReference type="EMBL" id="GL433850">
    <property type="protein sequence ID" value="EFN53768.1"/>
    <property type="molecule type" value="Genomic_DNA"/>
</dbReference>
<dbReference type="InterPro" id="IPR023214">
    <property type="entry name" value="HAD_sf"/>
</dbReference>
<dbReference type="GO" id="GO:0008253">
    <property type="term" value="F:5'-nucleotidase activity"/>
    <property type="evidence" value="ECO:0007669"/>
    <property type="project" value="InterPro"/>
</dbReference>
<dbReference type="PANTHER" id="PTHR35134">
    <property type="entry name" value="NUCLEOTIDASE YQFW-RELATED"/>
    <property type="match status" value="1"/>
</dbReference>
<feature type="active site" description="Nucleophile" evidence="1">
    <location>
        <position position="8"/>
    </location>
</feature>
<dbReference type="Gene3D" id="3.40.50.1000">
    <property type="entry name" value="HAD superfamily/HAD-like"/>
    <property type="match status" value="1"/>
</dbReference>
<dbReference type="SUPFAM" id="SSF56784">
    <property type="entry name" value="HAD-like"/>
    <property type="match status" value="1"/>
</dbReference>
<evidence type="ECO:0000313" key="2">
    <source>
        <dbReference type="EMBL" id="EFN53768.1"/>
    </source>
</evidence>
<feature type="non-terminal residue" evidence="2">
    <location>
        <position position="1"/>
    </location>
</feature>
<dbReference type="OrthoDB" id="10248475at2759"/>
<feature type="non-terminal residue" evidence="2">
    <location>
        <position position="203"/>
    </location>
</feature>
<dbReference type="GO" id="GO:0009264">
    <property type="term" value="P:deoxyribonucleotide catabolic process"/>
    <property type="evidence" value="ECO:0007669"/>
    <property type="project" value="InterPro"/>
</dbReference>
<dbReference type="Pfam" id="PF06941">
    <property type="entry name" value="NT5C"/>
    <property type="match status" value="1"/>
</dbReference>
<evidence type="ECO:0008006" key="4">
    <source>
        <dbReference type="Google" id="ProtNLM"/>
    </source>
</evidence>
<dbReference type="InParanoid" id="E1ZK98"/>
<dbReference type="InterPro" id="IPR010708">
    <property type="entry name" value="5'(3')-deoxyribonucleotidase"/>
</dbReference>
<reference evidence="2 3" key="1">
    <citation type="journal article" date="2010" name="Plant Cell">
        <title>The Chlorella variabilis NC64A genome reveals adaptation to photosymbiosis, coevolution with viruses, and cryptic sex.</title>
        <authorList>
            <person name="Blanc G."/>
            <person name="Duncan G."/>
            <person name="Agarkova I."/>
            <person name="Borodovsky M."/>
            <person name="Gurnon J."/>
            <person name="Kuo A."/>
            <person name="Lindquist E."/>
            <person name="Lucas S."/>
            <person name="Pangilinan J."/>
            <person name="Polle J."/>
            <person name="Salamov A."/>
            <person name="Terry A."/>
            <person name="Yamada T."/>
            <person name="Dunigan D.D."/>
            <person name="Grigoriev I.V."/>
            <person name="Claverie J.M."/>
            <person name="Van Etten J.L."/>
        </authorList>
    </citation>
    <scope>NUCLEOTIDE SEQUENCE [LARGE SCALE GENOMIC DNA]</scope>
    <source>
        <strain evidence="2 3">NC64A</strain>
    </source>
</reference>
<dbReference type="STRING" id="554065.E1ZK98"/>
<dbReference type="GeneID" id="17353083"/>
<accession>E1ZK98</accession>
<dbReference type="AlphaFoldDB" id="E1ZK98"/>
<dbReference type="RefSeq" id="XP_005845870.1">
    <property type="nucleotide sequence ID" value="XM_005845808.1"/>
</dbReference>
<protein>
    <recommendedName>
        <fullName evidence="4">FCP1 homology domain-containing protein</fullName>
    </recommendedName>
</protein>
<dbReference type="eggNOG" id="ENOG502QUSF">
    <property type="taxonomic scope" value="Eukaryota"/>
</dbReference>
<keyword evidence="3" id="KW-1185">Reference proteome</keyword>
<dbReference type="InterPro" id="IPR036412">
    <property type="entry name" value="HAD-like_sf"/>
</dbReference>
<evidence type="ECO:0000256" key="1">
    <source>
        <dbReference type="PIRSR" id="PIRSR610708-1"/>
    </source>
</evidence>
<evidence type="ECO:0000313" key="3">
    <source>
        <dbReference type="Proteomes" id="UP000008141"/>
    </source>
</evidence>
<dbReference type="Proteomes" id="UP000008141">
    <property type="component" value="Unassembled WGS sequence"/>
</dbReference>
<dbReference type="PANTHER" id="PTHR35134:SF2">
    <property type="entry name" value="NUCLEOTIDASE YQFW-RELATED"/>
    <property type="match status" value="1"/>
</dbReference>
<dbReference type="OMA" id="VEWISTH"/>
<organism evidence="3">
    <name type="scientific">Chlorella variabilis</name>
    <name type="common">Green alga</name>
    <dbReference type="NCBI Taxonomy" id="554065"/>
    <lineage>
        <taxon>Eukaryota</taxon>
        <taxon>Viridiplantae</taxon>
        <taxon>Chlorophyta</taxon>
        <taxon>core chlorophytes</taxon>
        <taxon>Trebouxiophyceae</taxon>
        <taxon>Chlorellales</taxon>
        <taxon>Chlorellaceae</taxon>
        <taxon>Chlorella clade</taxon>
        <taxon>Chlorella</taxon>
    </lineage>
</organism>
<name>E1ZK98_CHLVA</name>
<sequence>SRLRVAVDVDEVLGRFLHSLNQFCREAYGLRYDVSDYWVYDFAKARARRGMWASCCLWDIWDCAQDESNHRVHEFFQSHHFAAGIETIPGAYDALVRLRGGCDLMVVTSRQHIIQEPTLDWLDRHFPEVFTEVHFGNHFALEGTSKKKSEICRAIGAEVLIDDNPAYAVECAQAGIHVLLYDWDHAYPWSKTAAGPVHERITR</sequence>
<feature type="active site" description="Proton donor" evidence="1">
    <location>
        <position position="10"/>
    </location>
</feature>
<dbReference type="KEGG" id="cvr:CHLNCDRAFT_10527"/>
<gene>
    <name evidence="2" type="ORF">CHLNCDRAFT_10527</name>
</gene>
<proteinExistence type="predicted"/>
<dbReference type="InterPro" id="IPR052419">
    <property type="entry name" value="5_3-deoxyribonucleotidase-like"/>
</dbReference>